<feature type="active site" evidence="3">
    <location>
        <position position="264"/>
    </location>
</feature>
<dbReference type="InterPro" id="IPR016161">
    <property type="entry name" value="Ald_DH/histidinol_DH"/>
</dbReference>
<dbReference type="RefSeq" id="WP_109767842.1">
    <property type="nucleotide sequence ID" value="NZ_QFWV02000004.1"/>
</dbReference>
<evidence type="ECO:0000313" key="7">
    <source>
        <dbReference type="Proteomes" id="UP000246132"/>
    </source>
</evidence>
<dbReference type="GO" id="GO:0016620">
    <property type="term" value="F:oxidoreductase activity, acting on the aldehyde or oxo group of donors, NAD or NADP as acceptor"/>
    <property type="evidence" value="ECO:0007669"/>
    <property type="project" value="InterPro"/>
</dbReference>
<comment type="caution">
    <text evidence="6">The sequence shown here is derived from an EMBL/GenBank/DDBJ whole genome shotgun (WGS) entry which is preliminary data.</text>
</comment>
<protein>
    <submittedName>
        <fullName evidence="6">Aldehyde dehydrogenase family protein</fullName>
    </submittedName>
</protein>
<dbReference type="InterPro" id="IPR016163">
    <property type="entry name" value="Ald_DH_C"/>
</dbReference>
<dbReference type="FunFam" id="3.40.605.10:FF:000007">
    <property type="entry name" value="NAD/NADP-dependent betaine aldehyde dehydrogenase"/>
    <property type="match status" value="1"/>
</dbReference>
<evidence type="ECO:0000256" key="4">
    <source>
        <dbReference type="RuleBase" id="RU003345"/>
    </source>
</evidence>
<dbReference type="Pfam" id="PF00171">
    <property type="entry name" value="Aldedh"/>
    <property type="match status" value="1"/>
</dbReference>
<dbReference type="Gene3D" id="3.40.309.10">
    <property type="entry name" value="Aldehyde Dehydrogenase, Chain A, domain 2"/>
    <property type="match status" value="1"/>
</dbReference>
<keyword evidence="2 4" id="KW-0560">Oxidoreductase</keyword>
<dbReference type="PANTHER" id="PTHR11699">
    <property type="entry name" value="ALDEHYDE DEHYDROGENASE-RELATED"/>
    <property type="match status" value="1"/>
</dbReference>
<gene>
    <name evidence="6" type="ORF">DEM25_004350</name>
</gene>
<evidence type="ECO:0000313" key="6">
    <source>
        <dbReference type="EMBL" id="RKF07096.1"/>
    </source>
</evidence>
<feature type="domain" description="Aldehyde dehydrogenase" evidence="5">
    <location>
        <begin position="34"/>
        <end position="490"/>
    </location>
</feature>
<accession>A0A3A8AAZ9</accession>
<evidence type="ECO:0000256" key="2">
    <source>
        <dbReference type="ARBA" id="ARBA00023002"/>
    </source>
</evidence>
<dbReference type="Gene3D" id="3.40.605.10">
    <property type="entry name" value="Aldehyde Dehydrogenase, Chain A, domain 1"/>
    <property type="match status" value="1"/>
</dbReference>
<organism evidence="6 7">
    <name type="scientific">Oceaniradius stylonematis</name>
    <dbReference type="NCBI Taxonomy" id="2184161"/>
    <lineage>
        <taxon>Bacteria</taxon>
        <taxon>Pseudomonadati</taxon>
        <taxon>Pseudomonadota</taxon>
        <taxon>Alphaproteobacteria</taxon>
        <taxon>Hyphomicrobiales</taxon>
        <taxon>Ahrensiaceae</taxon>
        <taxon>Oceaniradius</taxon>
    </lineage>
</organism>
<dbReference type="CDD" id="cd07109">
    <property type="entry name" value="ALDH_AAS00426"/>
    <property type="match status" value="1"/>
</dbReference>
<dbReference type="EMBL" id="QFWV02000004">
    <property type="protein sequence ID" value="RKF07096.1"/>
    <property type="molecule type" value="Genomic_DNA"/>
</dbReference>
<sequence length="495" mass="51100">MLTKPDSDLARRAGEGAPGHNVLGGALAAARSGAVLEVTSPSDGIGFAKIARSDAADVDAAVAAARAAFEAGPWAKMAAAERGRLLTRLGDRIADHAGELAALESRDTGKPLRQGIADVTATLRYFEYYGGAADKVHGEQIPFLDGYTALTLREPHGVVAGIIPWNYPLQILARVAGAALAMGNTLVIKPAEDASLTAIRVAELALEAGFPDGVFNVVTGLGSEAGAALSAHADVDYVTFTGSPATGTAIQTAAAENNRGVTMELGGKSPQIVFADADIEAALPVLVNAIIQNGGQTCSAGSRILIERPVYDTVASELAARFAALTAEPHWADGDLGPLINAKQAERVARFVANAKAAGTDVLAEGSIAADAPKGGHYQAPVLFGAVEPDSALAREEVFGPVLSLFVFDGEEEAVRLANGTDYGLVAGVWTKDGGRQHRMAKRVRAGQVFVNGYGAGGGIELPFGGFKRSGHGREKGFEALRDMSATKTVIFNHG</sequence>
<keyword evidence="7" id="KW-1185">Reference proteome</keyword>
<dbReference type="Proteomes" id="UP000246132">
    <property type="component" value="Unassembled WGS sequence"/>
</dbReference>
<dbReference type="SUPFAM" id="SSF53720">
    <property type="entry name" value="ALDH-like"/>
    <property type="match status" value="1"/>
</dbReference>
<evidence type="ECO:0000256" key="1">
    <source>
        <dbReference type="ARBA" id="ARBA00009986"/>
    </source>
</evidence>
<comment type="similarity">
    <text evidence="1 4">Belongs to the aldehyde dehydrogenase family.</text>
</comment>
<dbReference type="InterPro" id="IPR016162">
    <property type="entry name" value="Ald_DH_N"/>
</dbReference>
<dbReference type="InterPro" id="IPR029510">
    <property type="entry name" value="Ald_DH_CS_GLU"/>
</dbReference>
<evidence type="ECO:0000256" key="3">
    <source>
        <dbReference type="PROSITE-ProRule" id="PRU10007"/>
    </source>
</evidence>
<reference evidence="6 7" key="1">
    <citation type="journal article" date="2018" name="Int. J. Syst. Bacteriol.">
        <title>Oceaniradius stylonemae gen. nov., sp. nov., isolated from a red alga, Stylonema cornu-cervi.</title>
        <authorList>
            <person name="Jeong S."/>
        </authorList>
    </citation>
    <scope>NUCLEOTIDE SEQUENCE [LARGE SCALE GENOMIC DNA]</scope>
    <source>
        <strain evidence="6 7">StC1</strain>
    </source>
</reference>
<proteinExistence type="inferred from homology"/>
<name>A0A3A8AAZ9_9HYPH</name>
<evidence type="ECO:0000259" key="5">
    <source>
        <dbReference type="Pfam" id="PF00171"/>
    </source>
</evidence>
<dbReference type="OrthoDB" id="8175464at2"/>
<dbReference type="InterPro" id="IPR015590">
    <property type="entry name" value="Aldehyde_DH_dom"/>
</dbReference>
<dbReference type="AlphaFoldDB" id="A0A3A8AAZ9"/>
<dbReference type="PROSITE" id="PS00687">
    <property type="entry name" value="ALDEHYDE_DEHYDR_GLU"/>
    <property type="match status" value="1"/>
</dbReference>